<dbReference type="EMBL" id="JAOCKG010000003">
    <property type="protein sequence ID" value="MDH2050833.1"/>
    <property type="molecule type" value="Genomic_DNA"/>
</dbReference>
<dbReference type="GO" id="GO:0008948">
    <property type="term" value="F:oxaloacetate decarboxylase activity"/>
    <property type="evidence" value="ECO:0007669"/>
    <property type="project" value="UniProtKB-EC"/>
</dbReference>
<evidence type="ECO:0000256" key="2">
    <source>
        <dbReference type="ARBA" id="ARBA00001968"/>
    </source>
</evidence>
<comment type="similarity">
    <text evidence="3 10">Belongs to the class II aldolase/RraA-like family.</text>
</comment>
<feature type="binding site" evidence="9">
    <location>
        <position position="119"/>
    </location>
    <ligand>
        <name>Mg(2+)</name>
        <dbReference type="ChEBI" id="CHEBI:18420"/>
    </ligand>
</feature>
<evidence type="ECO:0000256" key="7">
    <source>
        <dbReference type="ARBA" id="ARBA00025046"/>
    </source>
</evidence>
<dbReference type="Pfam" id="PF03737">
    <property type="entry name" value="RraA-like"/>
    <property type="match status" value="1"/>
</dbReference>
<accession>A0AA42W8Y0</accession>
<dbReference type="GO" id="GO:0008428">
    <property type="term" value="F:ribonuclease inhibitor activity"/>
    <property type="evidence" value="ECO:0007669"/>
    <property type="project" value="InterPro"/>
</dbReference>
<sequence>MNQPFTPPSYRSAPDVNWATADLCDSCLDQPAAGLRVLPPVFRPYGAPTWYFGQVVAVPSPVADGALSLASLLAEPGHGRVLVVDGLGNAGHAILGDRMAGMGAQNGWAGVLINGYVRDTAVLARMPLGVHALGSVPNRARTLTPATAGDQVRIQGIDIRTGDWLYADTDGIIVLSCRHTALATE</sequence>
<evidence type="ECO:0000256" key="5">
    <source>
        <dbReference type="ARBA" id="ARBA00022723"/>
    </source>
</evidence>
<dbReference type="EC" id="4.1.3.17" evidence="10"/>
<dbReference type="RefSeq" id="WP_280026709.1">
    <property type="nucleotide sequence ID" value="NZ_JAOCKG010000003.1"/>
</dbReference>
<dbReference type="GO" id="GO:0051252">
    <property type="term" value="P:regulation of RNA metabolic process"/>
    <property type="evidence" value="ECO:0007669"/>
    <property type="project" value="InterPro"/>
</dbReference>
<comment type="cofactor">
    <cofactor evidence="2 10">
        <name>a divalent metal cation</name>
        <dbReference type="ChEBI" id="CHEBI:60240"/>
    </cofactor>
</comment>
<reference evidence="11" key="1">
    <citation type="submission" date="2022-09" db="EMBL/GenBank/DDBJ databases">
        <title>Intensive care unit water sources are persistently colonized with multi-drug resistant bacteria and are the site of extensive horizontal gene transfer of antibiotic resistance genes.</title>
        <authorList>
            <person name="Diorio-Toth L."/>
        </authorList>
    </citation>
    <scope>NUCLEOTIDE SEQUENCE</scope>
    <source>
        <strain evidence="11">GD03676</strain>
    </source>
</reference>
<dbReference type="InterPro" id="IPR010203">
    <property type="entry name" value="RraA"/>
</dbReference>
<proteinExistence type="inferred from homology"/>
<evidence type="ECO:0000256" key="4">
    <source>
        <dbReference type="ARBA" id="ARBA00011233"/>
    </source>
</evidence>
<keyword evidence="6 10" id="KW-0456">Lyase</keyword>
<comment type="caution">
    <text evidence="11">The sequence shown here is derived from an EMBL/GenBank/DDBJ whole genome shotgun (WGS) entry which is preliminary data.</text>
</comment>
<keyword evidence="5 9" id="KW-0479">Metal-binding</keyword>
<dbReference type="InterPro" id="IPR036704">
    <property type="entry name" value="RraA/RraA-like_sf"/>
</dbReference>
<name>A0AA42W8Y0_9BURK</name>
<evidence type="ECO:0000256" key="1">
    <source>
        <dbReference type="ARBA" id="ARBA00001342"/>
    </source>
</evidence>
<comment type="catalytic activity">
    <reaction evidence="8 10">
        <text>oxaloacetate + H(+) = pyruvate + CO2</text>
        <dbReference type="Rhea" id="RHEA:15641"/>
        <dbReference type="ChEBI" id="CHEBI:15361"/>
        <dbReference type="ChEBI" id="CHEBI:15378"/>
        <dbReference type="ChEBI" id="CHEBI:16452"/>
        <dbReference type="ChEBI" id="CHEBI:16526"/>
        <dbReference type="EC" id="4.1.1.112"/>
    </reaction>
</comment>
<dbReference type="Gene3D" id="3.50.30.40">
    <property type="entry name" value="Ribonuclease E inhibitor RraA/RraA-like"/>
    <property type="match status" value="1"/>
</dbReference>
<evidence type="ECO:0000313" key="12">
    <source>
        <dbReference type="Proteomes" id="UP001161276"/>
    </source>
</evidence>
<evidence type="ECO:0000256" key="3">
    <source>
        <dbReference type="ARBA" id="ARBA00008621"/>
    </source>
</evidence>
<dbReference type="NCBIfam" id="NF006875">
    <property type="entry name" value="PRK09372.1"/>
    <property type="match status" value="1"/>
</dbReference>
<dbReference type="PANTHER" id="PTHR33254">
    <property type="entry name" value="4-HYDROXY-4-METHYL-2-OXOGLUTARATE ALDOLASE 3-RELATED"/>
    <property type="match status" value="1"/>
</dbReference>
<comment type="function">
    <text evidence="7 10">Catalyzes the aldol cleavage of 4-hydroxy-4-methyl-2-oxoglutarate (HMG) into 2 molecules of pyruvate. Also contains a secondary oxaloacetate (OAA) decarboxylase activity due to the common pyruvate enolate transition state formed following C-C bond cleavage in the retro-aldol and decarboxylation reactions.</text>
</comment>
<dbReference type="CDD" id="cd16841">
    <property type="entry name" value="RraA_family"/>
    <property type="match status" value="1"/>
</dbReference>
<evidence type="ECO:0000313" key="11">
    <source>
        <dbReference type="EMBL" id="MDH2050833.1"/>
    </source>
</evidence>
<dbReference type="NCBIfam" id="TIGR01935">
    <property type="entry name" value="NOT-MenG"/>
    <property type="match status" value="1"/>
</dbReference>
<dbReference type="SUPFAM" id="SSF89562">
    <property type="entry name" value="RraA-like"/>
    <property type="match status" value="1"/>
</dbReference>
<comment type="subunit">
    <text evidence="4 10">Homotrimer.</text>
</comment>
<dbReference type="EC" id="4.1.1.112" evidence="10"/>
<dbReference type="AlphaFoldDB" id="A0AA42W8Y0"/>
<evidence type="ECO:0000256" key="10">
    <source>
        <dbReference type="RuleBase" id="RU004338"/>
    </source>
</evidence>
<dbReference type="GO" id="GO:0046872">
    <property type="term" value="F:metal ion binding"/>
    <property type="evidence" value="ECO:0007669"/>
    <property type="project" value="UniProtKB-KW"/>
</dbReference>
<evidence type="ECO:0000256" key="8">
    <source>
        <dbReference type="ARBA" id="ARBA00047973"/>
    </source>
</evidence>
<protein>
    <recommendedName>
        <fullName evidence="10">4-hydroxy-4-methyl-2-oxoglutarate aldolase</fullName>
        <shortName evidence="10">HMG aldolase</shortName>
        <ecNumber evidence="10">4.1.1.112</ecNumber>
        <ecNumber evidence="10">4.1.3.17</ecNumber>
    </recommendedName>
    <alternativeName>
        <fullName evidence="10">Oxaloacetate decarboxylase</fullName>
    </alternativeName>
</protein>
<dbReference type="PANTHER" id="PTHR33254:SF4">
    <property type="entry name" value="4-HYDROXY-4-METHYL-2-OXOGLUTARATE ALDOLASE 3-RELATED"/>
    <property type="match status" value="1"/>
</dbReference>
<gene>
    <name evidence="11" type="primary">rraA</name>
    <name evidence="11" type="ORF">N5K24_10510</name>
</gene>
<dbReference type="InterPro" id="IPR005493">
    <property type="entry name" value="RraA/RraA-like"/>
</dbReference>
<evidence type="ECO:0000256" key="9">
    <source>
        <dbReference type="PIRSR" id="PIRSR605493-1"/>
    </source>
</evidence>
<dbReference type="GO" id="GO:0047443">
    <property type="term" value="F:4-hydroxy-4-methyl-2-oxoglutarate aldolase activity"/>
    <property type="evidence" value="ECO:0007669"/>
    <property type="project" value="UniProtKB-EC"/>
</dbReference>
<evidence type="ECO:0000256" key="6">
    <source>
        <dbReference type="ARBA" id="ARBA00023239"/>
    </source>
</evidence>
<organism evidence="11 12">
    <name type="scientific">Achromobacter marplatensis</name>
    <dbReference type="NCBI Taxonomy" id="470868"/>
    <lineage>
        <taxon>Bacteria</taxon>
        <taxon>Pseudomonadati</taxon>
        <taxon>Pseudomonadota</taxon>
        <taxon>Betaproteobacteria</taxon>
        <taxon>Burkholderiales</taxon>
        <taxon>Alcaligenaceae</taxon>
        <taxon>Achromobacter</taxon>
    </lineage>
</organism>
<comment type="cofactor">
    <cofactor evidence="9">
        <name>Mg(2+)</name>
        <dbReference type="ChEBI" id="CHEBI:18420"/>
    </cofactor>
</comment>
<dbReference type="Proteomes" id="UP001161276">
    <property type="component" value="Unassembled WGS sequence"/>
</dbReference>
<feature type="binding site" evidence="9">
    <location>
        <begin position="96"/>
        <end position="99"/>
    </location>
    <ligand>
        <name>substrate</name>
    </ligand>
</feature>
<comment type="catalytic activity">
    <reaction evidence="1 10">
        <text>4-hydroxy-4-methyl-2-oxoglutarate = 2 pyruvate</text>
        <dbReference type="Rhea" id="RHEA:22748"/>
        <dbReference type="ChEBI" id="CHEBI:15361"/>
        <dbReference type="ChEBI" id="CHEBI:58276"/>
        <dbReference type="EC" id="4.1.3.17"/>
    </reaction>
</comment>
<keyword evidence="9" id="KW-0460">Magnesium</keyword>
<feature type="binding site" evidence="9">
    <location>
        <position position="118"/>
    </location>
    <ligand>
        <name>substrate</name>
    </ligand>
</feature>